<dbReference type="PANTHER" id="PTHR46238">
    <property type="entry name" value="REVERSE TRANSCRIPTASE DOMAIN-CONTAINING PROTEIN"/>
    <property type="match status" value="1"/>
</dbReference>
<name>A0A9J5WDI7_SOLCO</name>
<comment type="caution">
    <text evidence="1">The sequence shown here is derived from an EMBL/GenBank/DDBJ whole genome shotgun (WGS) entry which is preliminary data.</text>
</comment>
<dbReference type="EMBL" id="JACXVP010000012">
    <property type="protein sequence ID" value="KAG5573080.1"/>
    <property type="molecule type" value="Genomic_DNA"/>
</dbReference>
<reference evidence="1 2" key="1">
    <citation type="submission" date="2020-09" db="EMBL/GenBank/DDBJ databases">
        <title>De no assembly of potato wild relative species, Solanum commersonii.</title>
        <authorList>
            <person name="Cho K."/>
        </authorList>
    </citation>
    <scope>NUCLEOTIDE SEQUENCE [LARGE SCALE GENOMIC DNA]</scope>
    <source>
        <strain evidence="1">LZ3.2</strain>
        <tissue evidence="1">Leaf</tissue>
    </source>
</reference>
<dbReference type="PANTHER" id="PTHR46238:SF8">
    <property type="entry name" value="ENDONUCLEASE_EXONUCLEASE_PHOSPHATASE DOMAIN-CONTAINING PROTEIN"/>
    <property type="match status" value="1"/>
</dbReference>
<evidence type="ECO:0000313" key="1">
    <source>
        <dbReference type="EMBL" id="KAG5573080.1"/>
    </source>
</evidence>
<dbReference type="OrthoDB" id="425211at2759"/>
<sequence length="134" mass="15923">MSSKLNNKFYRIVTRPTLWYGVEMYQLVFYSKKSNLPQHVIESDTGAASKVKSPRNLGFKRGRGRPKKYYGEVIRQDMARFQLSETITLDRRVWRTQIRIEVNHVDVRKIDSGLDYGVRTITMDRPTFLYNHKY</sequence>
<evidence type="ECO:0000313" key="2">
    <source>
        <dbReference type="Proteomes" id="UP000824120"/>
    </source>
</evidence>
<protein>
    <submittedName>
        <fullName evidence="1">Uncharacterized protein</fullName>
    </submittedName>
</protein>
<organism evidence="1 2">
    <name type="scientific">Solanum commersonii</name>
    <name type="common">Commerson's wild potato</name>
    <name type="synonym">Commerson's nightshade</name>
    <dbReference type="NCBI Taxonomy" id="4109"/>
    <lineage>
        <taxon>Eukaryota</taxon>
        <taxon>Viridiplantae</taxon>
        <taxon>Streptophyta</taxon>
        <taxon>Embryophyta</taxon>
        <taxon>Tracheophyta</taxon>
        <taxon>Spermatophyta</taxon>
        <taxon>Magnoliopsida</taxon>
        <taxon>eudicotyledons</taxon>
        <taxon>Gunneridae</taxon>
        <taxon>Pentapetalae</taxon>
        <taxon>asterids</taxon>
        <taxon>lamiids</taxon>
        <taxon>Solanales</taxon>
        <taxon>Solanaceae</taxon>
        <taxon>Solanoideae</taxon>
        <taxon>Solaneae</taxon>
        <taxon>Solanum</taxon>
    </lineage>
</organism>
<dbReference type="AlphaFoldDB" id="A0A9J5WDI7"/>
<dbReference type="Proteomes" id="UP000824120">
    <property type="component" value="Chromosome 12"/>
</dbReference>
<accession>A0A9J5WDI7</accession>
<gene>
    <name evidence="1" type="ORF">H5410_062846</name>
</gene>
<keyword evidence="2" id="KW-1185">Reference proteome</keyword>
<proteinExistence type="predicted"/>